<dbReference type="Proteomes" id="UP000184097">
    <property type="component" value="Unassembled WGS sequence"/>
</dbReference>
<dbReference type="Pfam" id="PF19498">
    <property type="entry name" value="DUF6033"/>
    <property type="match status" value="1"/>
</dbReference>
<accession>A0A1M7SLI4</accession>
<reference evidence="2 3" key="1">
    <citation type="submission" date="2016-12" db="EMBL/GenBank/DDBJ databases">
        <authorList>
            <person name="Song W.-J."/>
            <person name="Kurnit D.M."/>
        </authorList>
    </citation>
    <scope>NUCLEOTIDE SEQUENCE [LARGE SCALE GENOMIC DNA]</scope>
    <source>
        <strain evidence="2 3">DSM 14810</strain>
    </source>
</reference>
<dbReference type="EMBL" id="FRDH01000008">
    <property type="protein sequence ID" value="SHN59314.1"/>
    <property type="molecule type" value="Genomic_DNA"/>
</dbReference>
<name>A0A1M7SLI4_9FIRM</name>
<evidence type="ECO:0000313" key="2">
    <source>
        <dbReference type="EMBL" id="SHN59314.1"/>
    </source>
</evidence>
<proteinExistence type="predicted"/>
<evidence type="ECO:0000313" key="3">
    <source>
        <dbReference type="Proteomes" id="UP000184097"/>
    </source>
</evidence>
<evidence type="ECO:0000256" key="1">
    <source>
        <dbReference type="SAM" id="Coils"/>
    </source>
</evidence>
<dbReference type="InterPro" id="IPR046097">
    <property type="entry name" value="DUF6033"/>
</dbReference>
<dbReference type="RefSeq" id="WP_072703614.1">
    <property type="nucleotide sequence ID" value="NZ_FRDH01000008.1"/>
</dbReference>
<feature type="coiled-coil region" evidence="1">
    <location>
        <begin position="122"/>
        <end position="149"/>
    </location>
</feature>
<keyword evidence="1" id="KW-0175">Coiled coil</keyword>
<gene>
    <name evidence="2" type="ORF">SAMN02745247_02007</name>
</gene>
<protein>
    <submittedName>
        <fullName evidence="2">Uncharacterized protein</fullName>
    </submittedName>
</protein>
<organism evidence="2 3">
    <name type="scientific">Butyrivibrio hungatei DSM 14810</name>
    <dbReference type="NCBI Taxonomy" id="1121132"/>
    <lineage>
        <taxon>Bacteria</taxon>
        <taxon>Bacillati</taxon>
        <taxon>Bacillota</taxon>
        <taxon>Clostridia</taxon>
        <taxon>Lachnospirales</taxon>
        <taxon>Lachnospiraceae</taxon>
        <taxon>Butyrivibrio</taxon>
    </lineage>
</organism>
<dbReference type="AlphaFoldDB" id="A0A1M7SLI4"/>
<sequence>MNTNISNSINKYLQNSNIGKNLTVKGKAKSEAKDIVSKKDVKNTVFGTGVGSSASVEFSPEVEMFGKVVDMLQKKYENADIFVAGPDDDLSQIGGDLEYSIILSEDEMKLLASDDEKDKKAKDKLLKNIDDAMNKISDLSKKIEENTGDDDEISNFGISIGKDGKVNFFADINGQSFKDTSVDSLLKSIVSSKA</sequence>